<feature type="domain" description="Restriction endonuclease type II-like" evidence="4">
    <location>
        <begin position="1392"/>
        <end position="1484"/>
    </location>
</feature>
<sequence>MKNKDYSIDNKKIKNDKVIRLVGYLTELARINSKITRSYEEYRKVLWVHNIPQELRYCFSRAWGQEDEHGDAVWIEVKKFPEPRLPEVPDICRDWINREKLRSIEDLPLLYETITVNREKREADTDAIFTVSEEFSLQDYPEVQKTWDEYLEKQWLPWAELFSRHIAVQKVYADLFRIYQEQQKLGEQYELVYCMGLLTWRTPSGHNVKRHLIVTKASLEFEPHLGKFIVGPSADLDQVDIELDMLEVEDQPENARKLIENGRKALHDSIWDRSVVDSLLAAFANSLADSGQGEYYKDRLEPQHKSPSDKPIVEYAPAVVLRKRSLRGLEQFLTKMKEQIEVGGKIPDEFLDLCESLDTGEAQQINETEGGRPPGEIEIYFPLPANDEQRRIIMTLDRQKGVLVQGPPGTGKTLTIANLICHLLATGRRVLVTAKTPRALQVLHDKLPGEIKPLCVNLLGSGTEEKESLEKSVTGILTRLDRRNDLNVDQRIRQLESQIQTNRMAKAETNGKLMALRESETFKHIVADGDYRGTAAEIARQLKEEEENYSWFLDRIAPEVALPVSQEEIQCLIRGINEFDAEVEKQLNKFIPDPDADLPHVDFIRTLFLQEQAAQQKVAANAAHLHSPEIRALLHAGKVQIEQLTQSIEELAVAVENILKRPMAWISKAVYDVQTDKDMPWKELLKLSVAHAEGLRDAALRVDALSVVIPEGVDRKRLLHGAKALQEHFKAGGGRGFLFFKPKAVREYWGLFDRVRVDGLDCSNIETIEKLIDYLSVEQRLDYIWTLWSGKTDRHHGPFPLQIAEIEELHEALKSILTLYDLKEKTKECVKNISGLLSPHWEDVASLYKLRNKCLAVLAQLELLETEKEIDKVLGRLSIMLASRNDTHQIVGEIAEAFRKRDMDQYCRLLDHARDLRRKAVSMQKKRQTIDKLAREAPQLAGMLACSTEPREWSKRLNMLDKAWAWARAKSWLEAFLSTDSESLERYSQRFDQDIKRDLAELASLKSWQFCFSRMQEDHRRHLAAWQRAIKLYGKGTGKHAHTYRRNAQLHLNKCRDAVPAWIMPIHRVYETVEAGVGIFDVIIVDEASQCGPEALPLLYLGKRILVIGDDRQISPEAVGVSRDQVQRLMRDFLYDFEHADTFDVENSLFDHGRIRFSNRITLREHFRCMPEIIHFSNDFCYRTDPLIPLRQYLPGRLEPLKAVYVESGYREGAGQRVINRPEAEAVVEALVNCCLDERYQGMDMGVITLQGEAQAYLIEDMLLKRLGAEEMKKRRLICGNPYSFQGDERDVMFLSMVAAPNERIGVLTQAADQRRFNVAASRAKDQMWLFHSVTRNHLSDHCFRRRLLNYFYNPVNRIAQALGEGADELREKAFRANRQIEKPPQPFESWFELDVALTIANRGYRVVPQFEFAGKRIDLVVQGQKAQLAVECDGDFWHGASEYSADMERQRKLERCGWHFFRIRECCYYANPEKALESLWSALHIRGILPVNIDNDQEELKYDEDLDNEEHIVVEDRTDENGYDDIEDAEQEPSQIGKQYSGKKDEVIPQNIHEALRVKQEFLSKVIIDILHERPNQSCVRDNMPTYILQRWNIKTRGLPRTQFAGKVDDLIAVMARKGYITVYKSKNVRIKLGWELFPN</sequence>
<dbReference type="EC" id="3.1.11.5" evidence="5"/>
<dbReference type="InterPro" id="IPR041679">
    <property type="entry name" value="DNA2/NAM7-like_C"/>
</dbReference>
<keyword evidence="5" id="KW-0378">Hydrolase</keyword>
<dbReference type="Pfam" id="PF18741">
    <property type="entry name" value="MTES_1575"/>
    <property type="match status" value="1"/>
</dbReference>
<dbReference type="GO" id="GO:0004386">
    <property type="term" value="F:helicase activity"/>
    <property type="evidence" value="ECO:0007669"/>
    <property type="project" value="InterPro"/>
</dbReference>
<feature type="region of interest" description="Disordered" evidence="1">
    <location>
        <begin position="1518"/>
        <end position="1537"/>
    </location>
</feature>
<dbReference type="SUPFAM" id="SSF52540">
    <property type="entry name" value="P-loop containing nucleoside triphosphate hydrolases"/>
    <property type="match status" value="1"/>
</dbReference>
<organism evidence="5 6">
    <name type="scientific">Pelotomaculum propionicicum</name>
    <dbReference type="NCBI Taxonomy" id="258475"/>
    <lineage>
        <taxon>Bacteria</taxon>
        <taxon>Bacillati</taxon>
        <taxon>Bacillota</taxon>
        <taxon>Clostridia</taxon>
        <taxon>Eubacteriales</taxon>
        <taxon>Desulfotomaculaceae</taxon>
        <taxon>Pelotomaculum</taxon>
    </lineage>
</organism>
<dbReference type="Pfam" id="PF13086">
    <property type="entry name" value="AAA_11"/>
    <property type="match status" value="1"/>
</dbReference>
<name>A0A4Y7RNL6_9FIRM</name>
<dbReference type="Gene3D" id="3.40.50.300">
    <property type="entry name" value="P-loop containing nucleotide triphosphate hydrolases"/>
    <property type="match status" value="3"/>
</dbReference>
<dbReference type="InterPro" id="IPR027417">
    <property type="entry name" value="P-loop_NTPase"/>
</dbReference>
<dbReference type="InterPro" id="IPR011335">
    <property type="entry name" value="Restrct_endonuc-II-like"/>
</dbReference>
<evidence type="ECO:0000259" key="4">
    <source>
        <dbReference type="Pfam" id="PF18741"/>
    </source>
</evidence>
<dbReference type="OrthoDB" id="9757917at2"/>
<accession>A0A4Y7RNL6</accession>
<protein>
    <submittedName>
        <fullName evidence="5">RecBCD enzyme subunit RecD</fullName>
        <ecNumber evidence="5">3.1.11.5</ecNumber>
    </submittedName>
</protein>
<proteinExistence type="predicted"/>
<keyword evidence="6" id="KW-1185">Reference proteome</keyword>
<feature type="domain" description="DNA2/NAM7 helicase-like C-terminal" evidence="3">
    <location>
        <begin position="1146"/>
        <end position="1331"/>
    </location>
</feature>
<dbReference type="SUPFAM" id="SSF52980">
    <property type="entry name" value="Restriction endonuclease-like"/>
    <property type="match status" value="1"/>
</dbReference>
<dbReference type="Proteomes" id="UP000297597">
    <property type="component" value="Unassembled WGS sequence"/>
</dbReference>
<gene>
    <name evidence="5" type="primary">recD_2</name>
    <name evidence="5" type="ORF">Pmgp_02340</name>
</gene>
<dbReference type="PANTHER" id="PTHR10887:SF495">
    <property type="entry name" value="HELICASE SENATAXIN ISOFORM X1-RELATED"/>
    <property type="match status" value="1"/>
</dbReference>
<evidence type="ECO:0000313" key="5">
    <source>
        <dbReference type="EMBL" id="TEB10431.1"/>
    </source>
</evidence>
<comment type="caution">
    <text evidence="5">The sequence shown here is derived from an EMBL/GenBank/DDBJ whole genome shotgun (WGS) entry which is preliminary data.</text>
</comment>
<evidence type="ECO:0000259" key="2">
    <source>
        <dbReference type="Pfam" id="PF13086"/>
    </source>
</evidence>
<dbReference type="EMBL" id="QFFZ01000026">
    <property type="protein sequence ID" value="TEB10431.1"/>
    <property type="molecule type" value="Genomic_DNA"/>
</dbReference>
<dbReference type="InterPro" id="IPR045055">
    <property type="entry name" value="DNA2/NAM7-like"/>
</dbReference>
<dbReference type="PANTHER" id="PTHR10887">
    <property type="entry name" value="DNA2/NAM7 HELICASE FAMILY"/>
    <property type="match status" value="1"/>
</dbReference>
<dbReference type="RefSeq" id="WP_134214166.1">
    <property type="nucleotide sequence ID" value="NZ_QFFZ01000026.1"/>
</dbReference>
<evidence type="ECO:0000313" key="6">
    <source>
        <dbReference type="Proteomes" id="UP000297597"/>
    </source>
</evidence>
<evidence type="ECO:0000256" key="1">
    <source>
        <dbReference type="SAM" id="MobiDB-lite"/>
    </source>
</evidence>
<feature type="compositionally biased region" description="Acidic residues" evidence="1">
    <location>
        <begin position="1522"/>
        <end position="1532"/>
    </location>
</feature>
<dbReference type="Pfam" id="PF13087">
    <property type="entry name" value="AAA_12"/>
    <property type="match status" value="1"/>
</dbReference>
<dbReference type="InterPro" id="IPR041677">
    <property type="entry name" value="DNA2/NAM7_AAA_11"/>
</dbReference>
<dbReference type="Gene3D" id="3.40.960.10">
    <property type="entry name" value="VSR Endonuclease"/>
    <property type="match status" value="1"/>
</dbReference>
<evidence type="ECO:0000259" key="3">
    <source>
        <dbReference type="Pfam" id="PF13087"/>
    </source>
</evidence>
<feature type="domain" description="DNA2/NAM7 helicase helicase" evidence="2">
    <location>
        <begin position="386"/>
        <end position="548"/>
    </location>
</feature>
<dbReference type="CDD" id="cd18808">
    <property type="entry name" value="SF1_C_Upf1"/>
    <property type="match status" value="1"/>
</dbReference>
<dbReference type="InterPro" id="IPR049468">
    <property type="entry name" value="Restrct_endonuc-II-like_dom"/>
</dbReference>
<dbReference type="GO" id="GO:0008854">
    <property type="term" value="F:exodeoxyribonuclease V activity"/>
    <property type="evidence" value="ECO:0007669"/>
    <property type="project" value="UniProtKB-EC"/>
</dbReference>
<reference evidence="5 6" key="1">
    <citation type="journal article" date="2018" name="Environ. Microbiol.">
        <title>Novel energy conservation strategies and behaviour of Pelotomaculum schinkii driving syntrophic propionate catabolism.</title>
        <authorList>
            <person name="Hidalgo-Ahumada C.A.P."/>
            <person name="Nobu M.K."/>
            <person name="Narihiro T."/>
            <person name="Tamaki H."/>
            <person name="Liu W.T."/>
            <person name="Kamagata Y."/>
            <person name="Stams A.J.M."/>
            <person name="Imachi H."/>
            <person name="Sousa D.Z."/>
        </authorList>
    </citation>
    <scope>NUCLEOTIDE SEQUENCE [LARGE SCALE GENOMIC DNA]</scope>
    <source>
        <strain evidence="5 6">MGP</strain>
    </source>
</reference>
<dbReference type="InterPro" id="IPR047187">
    <property type="entry name" value="SF1_C_Upf1"/>
</dbReference>